<protein>
    <submittedName>
        <fullName evidence="1">Polynucleotidyl transferase, Ribonuclease H fold</fullName>
    </submittedName>
</protein>
<dbReference type="OrthoDB" id="1752183at2759"/>
<organism evidence="1 2">
    <name type="scientific">Senna tora</name>
    <dbReference type="NCBI Taxonomy" id="362788"/>
    <lineage>
        <taxon>Eukaryota</taxon>
        <taxon>Viridiplantae</taxon>
        <taxon>Streptophyta</taxon>
        <taxon>Embryophyta</taxon>
        <taxon>Tracheophyta</taxon>
        <taxon>Spermatophyta</taxon>
        <taxon>Magnoliopsida</taxon>
        <taxon>eudicotyledons</taxon>
        <taxon>Gunneridae</taxon>
        <taxon>Pentapetalae</taxon>
        <taxon>rosids</taxon>
        <taxon>fabids</taxon>
        <taxon>Fabales</taxon>
        <taxon>Fabaceae</taxon>
        <taxon>Caesalpinioideae</taxon>
        <taxon>Cassia clade</taxon>
        <taxon>Senna</taxon>
    </lineage>
</organism>
<reference evidence="1" key="1">
    <citation type="submission" date="2020-09" db="EMBL/GenBank/DDBJ databases">
        <title>Genome-Enabled Discovery of Anthraquinone Biosynthesis in Senna tora.</title>
        <authorList>
            <person name="Kang S.-H."/>
            <person name="Pandey R.P."/>
            <person name="Lee C.-M."/>
            <person name="Sim J.-S."/>
            <person name="Jeong J.-T."/>
            <person name="Choi B.-S."/>
            <person name="Jung M."/>
            <person name="Ginzburg D."/>
            <person name="Zhao K."/>
            <person name="Won S.Y."/>
            <person name="Oh T.-J."/>
            <person name="Yu Y."/>
            <person name="Kim N.-H."/>
            <person name="Lee O.R."/>
            <person name="Lee T.-H."/>
            <person name="Bashyal P."/>
            <person name="Kim T.-S."/>
            <person name="Lee W.-H."/>
            <person name="Kawkins C."/>
            <person name="Kim C.-K."/>
            <person name="Kim J.S."/>
            <person name="Ahn B.O."/>
            <person name="Rhee S.Y."/>
            <person name="Sohng J.K."/>
        </authorList>
    </citation>
    <scope>NUCLEOTIDE SEQUENCE</scope>
    <source>
        <tissue evidence="1">Leaf</tissue>
    </source>
</reference>
<dbReference type="EMBL" id="JAAIUW010000007">
    <property type="protein sequence ID" value="KAF7823733.1"/>
    <property type="molecule type" value="Genomic_DNA"/>
</dbReference>
<proteinExistence type="predicted"/>
<dbReference type="Proteomes" id="UP000634136">
    <property type="component" value="Unassembled WGS sequence"/>
</dbReference>
<dbReference type="GO" id="GO:0016740">
    <property type="term" value="F:transferase activity"/>
    <property type="evidence" value="ECO:0007669"/>
    <property type="project" value="UniProtKB-KW"/>
</dbReference>
<gene>
    <name evidence="1" type="ORF">G2W53_021877</name>
</gene>
<sequence length="102" mass="11439">MIWNRRNCNQKDLNFSMPKEAHRVILQQAKMHQQALLMDKSAENKQDKFTTGWIKPVGECIKINTDGTVGINSIIAGCGGLLRNNEGGWIKGFLCNLGKHQS</sequence>
<dbReference type="AlphaFoldDB" id="A0A834TKC2"/>
<accession>A0A834TKC2</accession>
<keyword evidence="2" id="KW-1185">Reference proteome</keyword>
<name>A0A834TKC2_9FABA</name>
<evidence type="ECO:0000313" key="1">
    <source>
        <dbReference type="EMBL" id="KAF7823733.1"/>
    </source>
</evidence>
<evidence type="ECO:0000313" key="2">
    <source>
        <dbReference type="Proteomes" id="UP000634136"/>
    </source>
</evidence>
<comment type="caution">
    <text evidence="1">The sequence shown here is derived from an EMBL/GenBank/DDBJ whole genome shotgun (WGS) entry which is preliminary data.</text>
</comment>
<keyword evidence="1" id="KW-0808">Transferase</keyword>